<feature type="domain" description="PAS" evidence="8">
    <location>
        <begin position="25"/>
        <end position="60"/>
    </location>
</feature>
<feature type="compositionally biased region" description="Low complexity" evidence="5">
    <location>
        <begin position="301"/>
        <end position="312"/>
    </location>
</feature>
<dbReference type="InterPro" id="IPR004090">
    <property type="entry name" value="Chemotax_Me-accpt_rcpt"/>
</dbReference>
<feature type="transmembrane region" description="Helical" evidence="6">
    <location>
        <begin position="172"/>
        <end position="191"/>
    </location>
</feature>
<keyword evidence="4" id="KW-0807">Transducer</keyword>
<dbReference type="InterPro" id="IPR003660">
    <property type="entry name" value="HAMP_dom"/>
</dbReference>
<feature type="domain" description="HAMP" evidence="9">
    <location>
        <begin position="220"/>
        <end position="272"/>
    </location>
</feature>
<evidence type="ECO:0000259" key="7">
    <source>
        <dbReference type="PROSITE" id="PS50111"/>
    </source>
</evidence>
<dbReference type="PROSITE" id="PS50112">
    <property type="entry name" value="PAS"/>
    <property type="match status" value="1"/>
</dbReference>
<keyword evidence="11" id="KW-1185">Reference proteome</keyword>
<dbReference type="FunFam" id="1.10.287.950:FF:000001">
    <property type="entry name" value="Methyl-accepting chemotaxis sensory transducer"/>
    <property type="match status" value="1"/>
</dbReference>
<evidence type="ECO:0000259" key="8">
    <source>
        <dbReference type="PROSITE" id="PS50112"/>
    </source>
</evidence>
<evidence type="ECO:0000256" key="5">
    <source>
        <dbReference type="SAM" id="MobiDB-lite"/>
    </source>
</evidence>
<comment type="subcellular location">
    <subcellularLocation>
        <location evidence="1">Membrane</location>
    </subcellularLocation>
</comment>
<dbReference type="AlphaFoldDB" id="A0A318H0B6"/>
<dbReference type="SMART" id="SM00283">
    <property type="entry name" value="MA"/>
    <property type="match status" value="1"/>
</dbReference>
<feature type="domain" description="Methyl-accepting transducer" evidence="7">
    <location>
        <begin position="277"/>
        <end position="506"/>
    </location>
</feature>
<evidence type="ECO:0000256" key="4">
    <source>
        <dbReference type="PROSITE-ProRule" id="PRU00284"/>
    </source>
</evidence>
<gene>
    <name evidence="10" type="ORF">C7444_10982</name>
</gene>
<dbReference type="GO" id="GO:0005886">
    <property type="term" value="C:plasma membrane"/>
    <property type="evidence" value="ECO:0007669"/>
    <property type="project" value="TreeGrafter"/>
</dbReference>
<proteinExistence type="inferred from homology"/>
<protein>
    <submittedName>
        <fullName evidence="10">Methyl-accepting chemotaxis sensory transducer with Pas/Pac sensor</fullName>
    </submittedName>
</protein>
<dbReference type="InterPro" id="IPR004089">
    <property type="entry name" value="MCPsignal_dom"/>
</dbReference>
<dbReference type="PANTHER" id="PTHR43531">
    <property type="entry name" value="PROTEIN ICFG"/>
    <property type="match status" value="1"/>
</dbReference>
<keyword evidence="6" id="KW-1133">Transmembrane helix</keyword>
<dbReference type="InterPro" id="IPR035965">
    <property type="entry name" value="PAS-like_dom_sf"/>
</dbReference>
<evidence type="ECO:0000256" key="2">
    <source>
        <dbReference type="ARBA" id="ARBA00022481"/>
    </source>
</evidence>
<evidence type="ECO:0000259" key="9">
    <source>
        <dbReference type="PROSITE" id="PS50885"/>
    </source>
</evidence>
<evidence type="ECO:0000313" key="10">
    <source>
        <dbReference type="EMBL" id="PXW95513.1"/>
    </source>
</evidence>
<evidence type="ECO:0000256" key="3">
    <source>
        <dbReference type="ARBA" id="ARBA00029447"/>
    </source>
</evidence>
<keyword evidence="2" id="KW-0488">Methylation</keyword>
<dbReference type="Pfam" id="PF00672">
    <property type="entry name" value="HAMP"/>
    <property type="match status" value="1"/>
</dbReference>
<feature type="region of interest" description="Disordered" evidence="5">
    <location>
        <begin position="287"/>
        <end position="314"/>
    </location>
</feature>
<dbReference type="PROSITE" id="PS50885">
    <property type="entry name" value="HAMP"/>
    <property type="match status" value="1"/>
</dbReference>
<keyword evidence="6" id="KW-0812">Transmembrane</keyword>
<comment type="caution">
    <text evidence="10">The sequence shown here is derived from an EMBL/GenBank/DDBJ whole genome shotgun (WGS) entry which is preliminary data.</text>
</comment>
<dbReference type="SUPFAM" id="SSF58104">
    <property type="entry name" value="Methyl-accepting chemotaxis protein (MCP) signaling domain"/>
    <property type="match status" value="1"/>
</dbReference>
<accession>A0A318H0B6</accession>
<evidence type="ECO:0000256" key="6">
    <source>
        <dbReference type="SAM" id="Phobius"/>
    </source>
</evidence>
<dbReference type="GO" id="GO:0006935">
    <property type="term" value="P:chemotaxis"/>
    <property type="evidence" value="ECO:0007669"/>
    <property type="project" value="InterPro"/>
</dbReference>
<keyword evidence="6" id="KW-0472">Membrane</keyword>
<dbReference type="GO" id="GO:0007165">
    <property type="term" value="P:signal transduction"/>
    <property type="evidence" value="ECO:0007669"/>
    <property type="project" value="UniProtKB-KW"/>
</dbReference>
<dbReference type="OrthoDB" id="9763018at2"/>
<organism evidence="10 11">
    <name type="scientific">Sphaerotilus hippei</name>
    <dbReference type="NCBI Taxonomy" id="744406"/>
    <lineage>
        <taxon>Bacteria</taxon>
        <taxon>Pseudomonadati</taxon>
        <taxon>Pseudomonadota</taxon>
        <taxon>Betaproteobacteria</taxon>
        <taxon>Burkholderiales</taxon>
        <taxon>Sphaerotilaceae</taxon>
        <taxon>Sphaerotilus</taxon>
    </lineage>
</organism>
<name>A0A318H0B6_9BURK</name>
<evidence type="ECO:0000256" key="1">
    <source>
        <dbReference type="ARBA" id="ARBA00004370"/>
    </source>
</evidence>
<dbReference type="Pfam" id="PF08447">
    <property type="entry name" value="PAS_3"/>
    <property type="match status" value="1"/>
</dbReference>
<comment type="similarity">
    <text evidence="3">Belongs to the methyl-accepting chemotaxis (MCP) protein family.</text>
</comment>
<dbReference type="InterPro" id="IPR013655">
    <property type="entry name" value="PAS_fold_3"/>
</dbReference>
<dbReference type="InterPro" id="IPR051310">
    <property type="entry name" value="MCP_chemotaxis"/>
</dbReference>
<dbReference type="SMART" id="SM00091">
    <property type="entry name" value="PAS"/>
    <property type="match status" value="1"/>
</dbReference>
<dbReference type="PRINTS" id="PR00260">
    <property type="entry name" value="CHEMTRNSDUCR"/>
</dbReference>
<dbReference type="PANTHER" id="PTHR43531:SF14">
    <property type="entry name" value="METHYL-ACCEPTING CHEMOTAXIS PROTEIN I-RELATED"/>
    <property type="match status" value="1"/>
</dbReference>
<dbReference type="EMBL" id="QJJS01000009">
    <property type="protein sequence ID" value="PXW95513.1"/>
    <property type="molecule type" value="Genomic_DNA"/>
</dbReference>
<evidence type="ECO:0000313" key="11">
    <source>
        <dbReference type="Proteomes" id="UP000247811"/>
    </source>
</evidence>
<dbReference type="PROSITE" id="PS50111">
    <property type="entry name" value="CHEMOTAXIS_TRANSDUC_2"/>
    <property type="match status" value="1"/>
</dbReference>
<feature type="transmembrane region" description="Helical" evidence="6">
    <location>
        <begin position="197"/>
        <end position="216"/>
    </location>
</feature>
<dbReference type="Pfam" id="PF00015">
    <property type="entry name" value="MCPsignal"/>
    <property type="match status" value="1"/>
</dbReference>
<dbReference type="InterPro" id="IPR000014">
    <property type="entry name" value="PAS"/>
</dbReference>
<dbReference type="Gene3D" id="3.30.450.20">
    <property type="entry name" value="PAS domain"/>
    <property type="match status" value="1"/>
</dbReference>
<dbReference type="CDD" id="cd00130">
    <property type="entry name" value="PAS"/>
    <property type="match status" value="1"/>
</dbReference>
<dbReference type="RefSeq" id="WP_110400946.1">
    <property type="nucleotide sequence ID" value="NZ_QJJS01000009.1"/>
</dbReference>
<dbReference type="Proteomes" id="UP000247811">
    <property type="component" value="Unassembled WGS sequence"/>
</dbReference>
<dbReference type="GO" id="GO:0004888">
    <property type="term" value="F:transmembrane signaling receptor activity"/>
    <property type="evidence" value="ECO:0007669"/>
    <property type="project" value="InterPro"/>
</dbReference>
<reference evidence="10 11" key="1">
    <citation type="submission" date="2018-05" db="EMBL/GenBank/DDBJ databases">
        <title>Genomic Encyclopedia of Type Strains, Phase IV (KMG-IV): sequencing the most valuable type-strain genomes for metagenomic binning, comparative biology and taxonomic classification.</title>
        <authorList>
            <person name="Goeker M."/>
        </authorList>
    </citation>
    <scope>NUCLEOTIDE SEQUENCE [LARGE SCALE GENOMIC DNA]</scope>
    <source>
        <strain evidence="10 11">DSM 566</strain>
    </source>
</reference>
<dbReference type="SUPFAM" id="SSF55785">
    <property type="entry name" value="PYP-like sensor domain (PAS domain)"/>
    <property type="match status" value="1"/>
</dbReference>
<dbReference type="CDD" id="cd11386">
    <property type="entry name" value="MCP_signal"/>
    <property type="match status" value="1"/>
</dbReference>
<dbReference type="NCBIfam" id="TIGR00229">
    <property type="entry name" value="sensory_box"/>
    <property type="match status" value="1"/>
</dbReference>
<sequence length="551" mass="59707">MRTNLPVTQKEFPFPPGGTLVSTTDLQGRILYCNPAFIEVSGYEREELLGQPHNLIRHPDMPEEAFRDMWATIASGRPWSALVKNRRKNGDHYWVMANVTPVLDGGRPVGYMSVRTEPDSAEVRSAERLYATMRTEKEQGQRIHALRHGRLERRDLQGRLRRWMQPDLRWQLWWWAAWTGVAAVLSAWIGAQQAGSAGALGGGLLGGVLMATLSSWQIRRLTLTPLEAAAAFANRLAAGDLSQRIAVLHRGEIGAIERALNQLSVNLMAIVRDARTGVDSLRSTAGELAQGNQDLSERTESQSSSLEQTASSMEEITGTVRQSADSAKGVATFAEQATSITQRSAEAVHHVSATMEAINASSHRIRDIIQVIDGIAFQTNILALNAAVEAARAGEQGRGFAVVAAEVRSLAQRTTSAAREVKQLIEDTAGKVEAGARQTDDARSTMDEALNAVRRMGTLVEEIDVGASEQLNGISQINEAVSHMDTLTQQNAALVEELAAAATSVRLQSEVVSDAVRIFRLPGHAAASVGSGDAVTLRRQAKAQRPAGIVR</sequence>
<dbReference type="Gene3D" id="1.10.287.950">
    <property type="entry name" value="Methyl-accepting chemotaxis protein"/>
    <property type="match status" value="1"/>
</dbReference>
<dbReference type="SMART" id="SM00304">
    <property type="entry name" value="HAMP"/>
    <property type="match status" value="1"/>
</dbReference>